<dbReference type="InterPro" id="IPR011990">
    <property type="entry name" value="TPR-like_helical_dom_sf"/>
</dbReference>
<organism evidence="6 7">
    <name type="scientific">Ilex paraguariensis</name>
    <name type="common">yerba mate</name>
    <dbReference type="NCBI Taxonomy" id="185542"/>
    <lineage>
        <taxon>Eukaryota</taxon>
        <taxon>Viridiplantae</taxon>
        <taxon>Streptophyta</taxon>
        <taxon>Embryophyta</taxon>
        <taxon>Tracheophyta</taxon>
        <taxon>Spermatophyta</taxon>
        <taxon>Magnoliopsida</taxon>
        <taxon>eudicotyledons</taxon>
        <taxon>Gunneridae</taxon>
        <taxon>Pentapetalae</taxon>
        <taxon>asterids</taxon>
        <taxon>campanulids</taxon>
        <taxon>Aquifoliales</taxon>
        <taxon>Aquifoliaceae</taxon>
        <taxon>Ilex</taxon>
    </lineage>
</organism>
<proteinExistence type="predicted"/>
<reference evidence="6 7" key="1">
    <citation type="submission" date="2024-02" db="EMBL/GenBank/DDBJ databases">
        <authorList>
            <person name="Vignale AGUSTIN F."/>
            <person name="Sosa J E."/>
            <person name="Modenutti C."/>
        </authorList>
    </citation>
    <scope>NUCLEOTIDE SEQUENCE [LARGE SCALE GENOMIC DNA]</scope>
</reference>
<dbReference type="Gene3D" id="1.25.40.10">
    <property type="entry name" value="Tetratricopeptide repeat domain"/>
    <property type="match status" value="1"/>
</dbReference>
<comment type="subcellular location">
    <subcellularLocation>
        <location evidence="1">Nucleus</location>
    </subcellularLocation>
</comment>
<dbReference type="PANTHER" id="PTHR36326">
    <property type="entry name" value="PROTEIN POLLENLESS 3-LIKE 2"/>
    <property type="match status" value="1"/>
</dbReference>
<dbReference type="GO" id="GO:0005634">
    <property type="term" value="C:nucleus"/>
    <property type="evidence" value="ECO:0007669"/>
    <property type="project" value="UniProtKB-SubCell"/>
</dbReference>
<evidence type="ECO:0000256" key="4">
    <source>
        <dbReference type="ARBA" id="ARBA00023054"/>
    </source>
</evidence>
<protein>
    <submittedName>
        <fullName evidence="6">Uncharacterized protein</fullName>
    </submittedName>
</protein>
<dbReference type="EMBL" id="CAUOFW020003847">
    <property type="protein sequence ID" value="CAK9162387.1"/>
    <property type="molecule type" value="Genomic_DNA"/>
</dbReference>
<evidence type="ECO:0000256" key="1">
    <source>
        <dbReference type="ARBA" id="ARBA00004123"/>
    </source>
</evidence>
<dbReference type="SUPFAM" id="SSF48452">
    <property type="entry name" value="TPR-like"/>
    <property type="match status" value="1"/>
</dbReference>
<evidence type="ECO:0000256" key="5">
    <source>
        <dbReference type="ARBA" id="ARBA00023242"/>
    </source>
</evidence>
<evidence type="ECO:0000313" key="6">
    <source>
        <dbReference type="EMBL" id="CAK9162387.1"/>
    </source>
</evidence>
<dbReference type="PANTHER" id="PTHR36326:SF14">
    <property type="entry name" value="PROTEIN SULFUR DEFICIENCY-INDUCED 1"/>
    <property type="match status" value="1"/>
</dbReference>
<gene>
    <name evidence="6" type="ORF">ILEXP_LOCUS31257</name>
</gene>
<keyword evidence="3" id="KW-0802">TPR repeat</keyword>
<keyword evidence="7" id="KW-1185">Reference proteome</keyword>
<accession>A0ABC8T5S3</accession>
<evidence type="ECO:0000256" key="2">
    <source>
        <dbReference type="ARBA" id="ARBA00022737"/>
    </source>
</evidence>
<sequence length="178" mass="20026">MFHFCLEVQLLEKNPEAAIVLFWRAINARDRVDSALKNIAVVMKQLDRTDEAIEAIKFLGGLCPKQTQESLDNLLIYLYKGNLGWAYIQKTNYLAAEARHEEARSVLEQVLQGKLPGAGDIKSRNRAEDLWREVESWQPPPLSSNPPGLGLEDDDFADGLARLIKTMGPQTIKKASHL</sequence>
<dbReference type="Proteomes" id="UP001642360">
    <property type="component" value="Unassembled WGS sequence"/>
</dbReference>
<dbReference type="InterPro" id="IPR044961">
    <property type="entry name" value="MS5/SDI1"/>
</dbReference>
<evidence type="ECO:0000313" key="7">
    <source>
        <dbReference type="Proteomes" id="UP001642360"/>
    </source>
</evidence>
<name>A0ABC8T5S3_9AQUA</name>
<comment type="caution">
    <text evidence="6">The sequence shown here is derived from an EMBL/GenBank/DDBJ whole genome shotgun (WGS) entry which is preliminary data.</text>
</comment>
<dbReference type="AlphaFoldDB" id="A0ABC8T5S3"/>
<keyword evidence="5" id="KW-0539">Nucleus</keyword>
<evidence type="ECO:0000256" key="3">
    <source>
        <dbReference type="ARBA" id="ARBA00022803"/>
    </source>
</evidence>
<keyword evidence="4" id="KW-0175">Coiled coil</keyword>
<keyword evidence="2" id="KW-0677">Repeat</keyword>